<reference evidence="3" key="1">
    <citation type="submission" date="2013-08" db="EMBL/GenBank/DDBJ databases">
        <authorList>
            <person name="Mendez C."/>
            <person name="Richter M."/>
            <person name="Ferrer M."/>
            <person name="Sanchez J."/>
        </authorList>
    </citation>
    <scope>NUCLEOTIDE SEQUENCE</scope>
</reference>
<feature type="domain" description="ABC transporter" evidence="2">
    <location>
        <begin position="18"/>
        <end position="74"/>
    </location>
</feature>
<keyword evidence="1" id="KW-0813">Transport</keyword>
<dbReference type="PANTHER" id="PTHR43023:SF3">
    <property type="entry name" value="PROTEIN TRIGALACTOSYLDIACYLGLYCEROL 3, CHLOROPLASTIC"/>
    <property type="match status" value="1"/>
</dbReference>
<protein>
    <submittedName>
        <fullName evidence="3">ABC transporter ATP-binding protein</fullName>
    </submittedName>
</protein>
<accession>T0ZL32</accession>
<reference evidence="3" key="2">
    <citation type="journal article" date="2014" name="ISME J.">
        <title>Microbial stratification in low pH oxic and suboxic macroscopic growths along an acid mine drainage.</title>
        <authorList>
            <person name="Mendez-Garcia C."/>
            <person name="Mesa V."/>
            <person name="Sprenger R.R."/>
            <person name="Richter M."/>
            <person name="Diez M.S."/>
            <person name="Solano J."/>
            <person name="Bargiela R."/>
            <person name="Golyshina O.V."/>
            <person name="Manteca A."/>
            <person name="Ramos J.L."/>
            <person name="Gallego J.R."/>
            <person name="Llorente I."/>
            <person name="Martins Dos Santos V.A."/>
            <person name="Jensen O.N."/>
            <person name="Pelaez A.I."/>
            <person name="Sanchez J."/>
            <person name="Ferrer M."/>
        </authorList>
    </citation>
    <scope>NUCLEOTIDE SEQUENCE</scope>
</reference>
<dbReference type="PANTHER" id="PTHR43023">
    <property type="entry name" value="PROTEIN TRIGALACTOSYLDIACYLGLYCEROL 3, CHLOROPLASTIC"/>
    <property type="match status" value="1"/>
</dbReference>
<sequence>MDVGDNIAFPLLQAGGFSRSQIAETVHEKLSIVGMAGSEKKMPADLSGGQRKRVALARAMAMNPEVILYDEPTTGLDPIRADIINELILKLLEANKGHRNCGHA</sequence>
<gene>
    <name evidence="3" type="ORF">B1A_20341</name>
</gene>
<dbReference type="Gene3D" id="3.40.50.300">
    <property type="entry name" value="P-loop containing nucleotide triphosphate hydrolases"/>
    <property type="match status" value="1"/>
</dbReference>
<dbReference type="AlphaFoldDB" id="T0ZL32"/>
<organism evidence="3">
    <name type="scientific">mine drainage metagenome</name>
    <dbReference type="NCBI Taxonomy" id="410659"/>
    <lineage>
        <taxon>unclassified sequences</taxon>
        <taxon>metagenomes</taxon>
        <taxon>ecological metagenomes</taxon>
    </lineage>
</organism>
<dbReference type="GO" id="GO:0016887">
    <property type="term" value="F:ATP hydrolysis activity"/>
    <property type="evidence" value="ECO:0007669"/>
    <property type="project" value="InterPro"/>
</dbReference>
<keyword evidence="3" id="KW-0067">ATP-binding</keyword>
<keyword evidence="3" id="KW-0547">Nucleotide-binding</keyword>
<dbReference type="InterPro" id="IPR003439">
    <property type="entry name" value="ABC_transporter-like_ATP-bd"/>
</dbReference>
<proteinExistence type="predicted"/>
<evidence type="ECO:0000313" key="3">
    <source>
        <dbReference type="EMBL" id="EQD30525.1"/>
    </source>
</evidence>
<dbReference type="GO" id="GO:0005524">
    <property type="term" value="F:ATP binding"/>
    <property type="evidence" value="ECO:0007669"/>
    <property type="project" value="UniProtKB-KW"/>
</dbReference>
<dbReference type="Pfam" id="PF00005">
    <property type="entry name" value="ABC_tran"/>
    <property type="match status" value="1"/>
</dbReference>
<dbReference type="SUPFAM" id="SSF52540">
    <property type="entry name" value="P-loop containing nucleoside triphosphate hydrolases"/>
    <property type="match status" value="1"/>
</dbReference>
<dbReference type="EMBL" id="AUZX01015006">
    <property type="protein sequence ID" value="EQD30525.1"/>
    <property type="molecule type" value="Genomic_DNA"/>
</dbReference>
<evidence type="ECO:0000259" key="2">
    <source>
        <dbReference type="Pfam" id="PF00005"/>
    </source>
</evidence>
<name>T0ZL32_9ZZZZ</name>
<comment type="caution">
    <text evidence="3">The sequence shown here is derived from an EMBL/GenBank/DDBJ whole genome shotgun (WGS) entry which is preliminary data.</text>
</comment>
<evidence type="ECO:0000256" key="1">
    <source>
        <dbReference type="ARBA" id="ARBA00022448"/>
    </source>
</evidence>
<dbReference type="InterPro" id="IPR027417">
    <property type="entry name" value="P-loop_NTPase"/>
</dbReference>